<organism evidence="1">
    <name type="scientific">marine sediment metagenome</name>
    <dbReference type="NCBI Taxonomy" id="412755"/>
    <lineage>
        <taxon>unclassified sequences</taxon>
        <taxon>metagenomes</taxon>
        <taxon>ecological metagenomes</taxon>
    </lineage>
</organism>
<name>A0A0F9C440_9ZZZZ</name>
<reference evidence="1" key="1">
    <citation type="journal article" date="2015" name="Nature">
        <title>Complex archaea that bridge the gap between prokaryotes and eukaryotes.</title>
        <authorList>
            <person name="Spang A."/>
            <person name="Saw J.H."/>
            <person name="Jorgensen S.L."/>
            <person name="Zaremba-Niedzwiedzka K."/>
            <person name="Martijn J."/>
            <person name="Lind A.E."/>
            <person name="van Eijk R."/>
            <person name="Schleper C."/>
            <person name="Guy L."/>
            <person name="Ettema T.J."/>
        </authorList>
    </citation>
    <scope>NUCLEOTIDE SEQUENCE</scope>
</reference>
<gene>
    <name evidence="1" type="ORF">LCGC14_2449640</name>
</gene>
<dbReference type="AlphaFoldDB" id="A0A0F9C440"/>
<comment type="caution">
    <text evidence="1">The sequence shown here is derived from an EMBL/GenBank/DDBJ whole genome shotgun (WGS) entry which is preliminary data.</text>
</comment>
<protein>
    <submittedName>
        <fullName evidence="1">Uncharacterized protein</fullName>
    </submittedName>
</protein>
<proteinExistence type="predicted"/>
<feature type="non-terminal residue" evidence="1">
    <location>
        <position position="1"/>
    </location>
</feature>
<accession>A0A0F9C440</accession>
<dbReference type="EMBL" id="LAZR01037882">
    <property type="protein sequence ID" value="KKL21017.1"/>
    <property type="molecule type" value="Genomic_DNA"/>
</dbReference>
<evidence type="ECO:0000313" key="1">
    <source>
        <dbReference type="EMBL" id="KKL21017.1"/>
    </source>
</evidence>
<sequence length="38" mass="4377">MLFQNASLRKTDALYTNFVLSTAFEGNHSNKEKDSREI</sequence>